<dbReference type="AlphaFoldDB" id="A0A518HQG0"/>
<keyword evidence="1" id="KW-0472">Membrane</keyword>
<proteinExistence type="predicted"/>
<protein>
    <submittedName>
        <fullName evidence="2">Uncharacterized protein</fullName>
    </submittedName>
</protein>
<name>A0A518HQG0_9BACT</name>
<reference evidence="2 3" key="1">
    <citation type="submission" date="2019-03" db="EMBL/GenBank/DDBJ databases">
        <title>Deep-cultivation of Planctomycetes and their phenomic and genomic characterization uncovers novel biology.</title>
        <authorList>
            <person name="Wiegand S."/>
            <person name="Jogler M."/>
            <person name="Boedeker C."/>
            <person name="Pinto D."/>
            <person name="Vollmers J."/>
            <person name="Rivas-Marin E."/>
            <person name="Kohn T."/>
            <person name="Peeters S.H."/>
            <person name="Heuer A."/>
            <person name="Rast P."/>
            <person name="Oberbeckmann S."/>
            <person name="Bunk B."/>
            <person name="Jeske O."/>
            <person name="Meyerdierks A."/>
            <person name="Storesund J.E."/>
            <person name="Kallscheuer N."/>
            <person name="Luecker S."/>
            <person name="Lage O.M."/>
            <person name="Pohl T."/>
            <person name="Merkel B.J."/>
            <person name="Hornburger P."/>
            <person name="Mueller R.-W."/>
            <person name="Bruemmer F."/>
            <person name="Labrenz M."/>
            <person name="Spormann A.M."/>
            <person name="Op den Camp H."/>
            <person name="Overmann J."/>
            <person name="Amann R."/>
            <person name="Jetten M.S.M."/>
            <person name="Mascher T."/>
            <person name="Medema M.H."/>
            <person name="Devos D.P."/>
            <person name="Kaster A.-K."/>
            <person name="Ovreas L."/>
            <person name="Rohde M."/>
            <person name="Galperin M.Y."/>
            <person name="Jogler C."/>
        </authorList>
    </citation>
    <scope>NUCLEOTIDE SEQUENCE [LARGE SCALE GENOMIC DNA]</scope>
    <source>
        <strain evidence="2 3">Enr13</strain>
    </source>
</reference>
<keyword evidence="3" id="KW-1185">Reference proteome</keyword>
<dbReference type="KEGG" id="snep:Enr13x_29480"/>
<evidence type="ECO:0000256" key="1">
    <source>
        <dbReference type="SAM" id="Phobius"/>
    </source>
</evidence>
<gene>
    <name evidence="2" type="ORF">Enr13x_29480</name>
</gene>
<feature type="transmembrane region" description="Helical" evidence="1">
    <location>
        <begin position="16"/>
        <end position="49"/>
    </location>
</feature>
<evidence type="ECO:0000313" key="2">
    <source>
        <dbReference type="EMBL" id="QDV43094.1"/>
    </source>
</evidence>
<dbReference type="RefSeq" id="WP_145386945.1">
    <property type="nucleotide sequence ID" value="NZ_CP037423.1"/>
</dbReference>
<keyword evidence="1" id="KW-1133">Transmembrane helix</keyword>
<accession>A0A518HQG0</accession>
<keyword evidence="1" id="KW-0812">Transmembrane</keyword>
<dbReference type="Proteomes" id="UP000319004">
    <property type="component" value="Chromosome"/>
</dbReference>
<sequence length="78" mass="8879">MLETPSSVRVNQRNAIVIAVLLGAAVLMLATVSPVWLICLPLVPLAYWWWRRRTLRRLRVMAEPFPGELEAALRQQVA</sequence>
<evidence type="ECO:0000313" key="3">
    <source>
        <dbReference type="Proteomes" id="UP000319004"/>
    </source>
</evidence>
<dbReference type="EMBL" id="CP037423">
    <property type="protein sequence ID" value="QDV43094.1"/>
    <property type="molecule type" value="Genomic_DNA"/>
</dbReference>
<organism evidence="2 3">
    <name type="scientific">Stieleria neptunia</name>
    <dbReference type="NCBI Taxonomy" id="2527979"/>
    <lineage>
        <taxon>Bacteria</taxon>
        <taxon>Pseudomonadati</taxon>
        <taxon>Planctomycetota</taxon>
        <taxon>Planctomycetia</taxon>
        <taxon>Pirellulales</taxon>
        <taxon>Pirellulaceae</taxon>
        <taxon>Stieleria</taxon>
    </lineage>
</organism>